<dbReference type="InterPro" id="IPR052908">
    <property type="entry name" value="AP-4-A_phosphorylase"/>
</dbReference>
<gene>
    <name evidence="3" type="ORF">N7603_02900</name>
</gene>
<dbReference type="Gene3D" id="3.30.428.10">
    <property type="entry name" value="HIT-like"/>
    <property type="match status" value="1"/>
</dbReference>
<reference evidence="4" key="1">
    <citation type="submission" date="2023-07" db="EMBL/GenBank/DDBJ databases">
        <title>Novel Mycoplasma species identified in domestic and wild animals.</title>
        <authorList>
            <person name="Volokhov D.V."/>
            <person name="Furtak V.A."/>
            <person name="Zagorodnyaya T.A."/>
        </authorList>
    </citation>
    <scope>NUCLEOTIDE SEQUENCE [LARGE SCALE GENOMIC DNA]</scope>
    <source>
        <strain evidence="4">92-19</strain>
    </source>
</reference>
<name>A0ABT2PWB4_9MOLU</name>
<sequence length="121" mass="13762">MCIFCQMDSKRKIYENNHVYAILDGFPVNKGHTLIITKRHVGNYFSLNSDELKSIDEALKHMKNQLDDLYHPDGYNIGINNGEAAGQTVMHLHVHLIPRYKGDMPNPRGGVRGVIPGKQKY</sequence>
<dbReference type="SUPFAM" id="SSF54197">
    <property type="entry name" value="HIT-like"/>
    <property type="match status" value="1"/>
</dbReference>
<proteinExistence type="predicted"/>
<evidence type="ECO:0000259" key="2">
    <source>
        <dbReference type="PROSITE" id="PS51084"/>
    </source>
</evidence>
<dbReference type="RefSeq" id="WP_262095842.1">
    <property type="nucleotide sequence ID" value="NZ_JAOEGN010000004.1"/>
</dbReference>
<evidence type="ECO:0000313" key="3">
    <source>
        <dbReference type="EMBL" id="MCU0104599.1"/>
    </source>
</evidence>
<dbReference type="PANTHER" id="PTHR42997">
    <property type="entry name" value="HIT FAMILY HYDROLASE"/>
    <property type="match status" value="1"/>
</dbReference>
<feature type="short sequence motif" description="Histidine triad motif" evidence="1">
    <location>
        <begin position="91"/>
        <end position="95"/>
    </location>
</feature>
<keyword evidence="4" id="KW-1185">Reference proteome</keyword>
<feature type="domain" description="HIT" evidence="2">
    <location>
        <begin position="1"/>
        <end position="106"/>
    </location>
</feature>
<dbReference type="EMBL" id="JAOEGN010000004">
    <property type="protein sequence ID" value="MCU0104599.1"/>
    <property type="molecule type" value="Genomic_DNA"/>
</dbReference>
<evidence type="ECO:0000256" key="1">
    <source>
        <dbReference type="PROSITE-ProRule" id="PRU00464"/>
    </source>
</evidence>
<evidence type="ECO:0000313" key="4">
    <source>
        <dbReference type="Proteomes" id="UP001209076"/>
    </source>
</evidence>
<dbReference type="InterPro" id="IPR011146">
    <property type="entry name" value="HIT-like"/>
</dbReference>
<dbReference type="InterPro" id="IPR036265">
    <property type="entry name" value="HIT-like_sf"/>
</dbReference>
<protein>
    <submittedName>
        <fullName evidence="3">HIT family protein</fullName>
    </submittedName>
</protein>
<organism evidence="3 4">
    <name type="scientific">Paracholeplasma vituli</name>
    <dbReference type="NCBI Taxonomy" id="69473"/>
    <lineage>
        <taxon>Bacteria</taxon>
        <taxon>Bacillati</taxon>
        <taxon>Mycoplasmatota</taxon>
        <taxon>Mollicutes</taxon>
        <taxon>Acholeplasmatales</taxon>
        <taxon>Acholeplasmataceae</taxon>
        <taxon>Paracholeplasma</taxon>
    </lineage>
</organism>
<dbReference type="Pfam" id="PF01230">
    <property type="entry name" value="HIT"/>
    <property type="match status" value="1"/>
</dbReference>
<dbReference type="PROSITE" id="PS00892">
    <property type="entry name" value="HIT_1"/>
    <property type="match status" value="1"/>
</dbReference>
<dbReference type="PANTHER" id="PTHR42997:SF1">
    <property type="entry name" value="AP-4-A PHOSPHORYLASE"/>
    <property type="match status" value="1"/>
</dbReference>
<accession>A0ABT2PWB4</accession>
<dbReference type="Proteomes" id="UP001209076">
    <property type="component" value="Unassembled WGS sequence"/>
</dbReference>
<dbReference type="PROSITE" id="PS51084">
    <property type="entry name" value="HIT_2"/>
    <property type="match status" value="1"/>
</dbReference>
<dbReference type="InterPro" id="IPR019808">
    <property type="entry name" value="Histidine_triad_CS"/>
</dbReference>
<comment type="caution">
    <text evidence="3">The sequence shown here is derived from an EMBL/GenBank/DDBJ whole genome shotgun (WGS) entry which is preliminary data.</text>
</comment>